<dbReference type="CDD" id="cd05569">
    <property type="entry name" value="PTS_IIB_fructose"/>
    <property type="match status" value="1"/>
</dbReference>
<evidence type="ECO:0000313" key="13">
    <source>
        <dbReference type="EMBL" id="KXB35029.1"/>
    </source>
</evidence>
<keyword evidence="4" id="KW-0597">Phosphoprotein</keyword>
<dbReference type="Gene3D" id="3.40.50.2300">
    <property type="match status" value="1"/>
</dbReference>
<dbReference type="Pfam" id="PF02302">
    <property type="entry name" value="PTS_IIB"/>
    <property type="match status" value="1"/>
</dbReference>
<dbReference type="PANTHER" id="PTHR30505:SF0">
    <property type="entry name" value="FRUCTOSE-LIKE PTS SYSTEM EIIBC COMPONENT-RELATED"/>
    <property type="match status" value="1"/>
</dbReference>
<dbReference type="NCBIfam" id="TIGR01427">
    <property type="entry name" value="PTS_IIC_fructo"/>
    <property type="match status" value="1"/>
</dbReference>
<proteinExistence type="predicted"/>
<keyword evidence="8 11" id="KW-0812">Transmembrane</keyword>
<accession>A0A133XVS8</accession>
<evidence type="ECO:0000256" key="3">
    <source>
        <dbReference type="ARBA" id="ARBA00022475"/>
    </source>
</evidence>
<evidence type="ECO:0000256" key="7">
    <source>
        <dbReference type="ARBA" id="ARBA00022683"/>
    </source>
</evidence>
<dbReference type="Proteomes" id="UP000070675">
    <property type="component" value="Unassembled WGS sequence"/>
</dbReference>
<evidence type="ECO:0000256" key="5">
    <source>
        <dbReference type="ARBA" id="ARBA00022597"/>
    </source>
</evidence>
<dbReference type="GO" id="GO:0022877">
    <property type="term" value="F:protein-N(PI)-phosphohistidine-fructose phosphotransferase system transporter activity"/>
    <property type="evidence" value="ECO:0007669"/>
    <property type="project" value="InterPro"/>
</dbReference>
<dbReference type="Pfam" id="PF02378">
    <property type="entry name" value="PTS_EIIC"/>
    <property type="match status" value="1"/>
</dbReference>
<feature type="transmembrane region" description="Helical" evidence="11">
    <location>
        <begin position="154"/>
        <end position="175"/>
    </location>
</feature>
<feature type="transmembrane region" description="Helical" evidence="11">
    <location>
        <begin position="357"/>
        <end position="378"/>
    </location>
</feature>
<feature type="transmembrane region" description="Helical" evidence="11">
    <location>
        <begin position="287"/>
        <end position="312"/>
    </location>
</feature>
<sequence length="462" mass="48086">MVAEAIKTKGEAAGFEVHVETQGANGIENALTAQQIKDAEYVILALGKGMSDEDRVRFDGKKIIELSVSKALKDMDDIMAHLDEKAEFYRATSVDLGGRTSKQTSVGGIMSHLMAGVSAALPFVIGGGLLMAIGSIMAQFGAPMVEPAEGQVASIAWVLNEIGALGFSFMVPVMGGWIAQSIGGKPALAPAFICSYLANSPKILGTSTSAGFLGAVLIGLLIGHFARAMKSINLPKNMQGLMGFLIIPFVSVLIFGLLTYYVIGPVAAGVMDALVTMLKNVPPEAKLGAAFLVGAMLAFDMGGPVNKAAWFFSFSLVSTGIYEWYGIVGVVTLLPPMAAAIATWVKPALFTSAERDAAWPALIVGATTATEPAIPYALAAPLPMISANVLAGGIAGVVSMALGVQRLSPGIGVFDPLLGLITPAWAYYIALGCGLVLNIVFIIIFKSAWLKRREAANASADA</sequence>
<dbReference type="InterPro" id="IPR050864">
    <property type="entry name" value="Bacterial_PTS_Sugar_Transport"/>
</dbReference>
<protein>
    <submittedName>
        <fullName evidence="13">PTS system fructose-specific EIIBC component family protein</fullName>
    </submittedName>
</protein>
<dbReference type="InterPro" id="IPR006327">
    <property type="entry name" value="PTS_IIC_fruc"/>
</dbReference>
<evidence type="ECO:0000256" key="11">
    <source>
        <dbReference type="SAM" id="Phobius"/>
    </source>
</evidence>
<feature type="transmembrane region" description="Helical" evidence="11">
    <location>
        <begin position="241"/>
        <end position="263"/>
    </location>
</feature>
<comment type="subcellular location">
    <subcellularLocation>
        <location evidence="1">Cell inner membrane</location>
        <topology evidence="1">Multi-pass membrane protein</topology>
    </subcellularLocation>
</comment>
<dbReference type="PROSITE" id="PS51104">
    <property type="entry name" value="PTS_EIIC_TYPE_2"/>
    <property type="match status" value="1"/>
</dbReference>
<dbReference type="GO" id="GO:0009401">
    <property type="term" value="P:phosphoenolpyruvate-dependent sugar phosphotransferase system"/>
    <property type="evidence" value="ECO:0007669"/>
    <property type="project" value="UniProtKB-KW"/>
</dbReference>
<dbReference type="GO" id="GO:0005886">
    <property type="term" value="C:plasma membrane"/>
    <property type="evidence" value="ECO:0007669"/>
    <property type="project" value="UniProtKB-SubCell"/>
</dbReference>
<keyword evidence="7" id="KW-0598">Phosphotransferase system</keyword>
<organism evidence="13 14">
    <name type="scientific">Atopobium deltae</name>
    <dbReference type="NCBI Taxonomy" id="1393034"/>
    <lineage>
        <taxon>Bacteria</taxon>
        <taxon>Bacillati</taxon>
        <taxon>Actinomycetota</taxon>
        <taxon>Coriobacteriia</taxon>
        <taxon>Coriobacteriales</taxon>
        <taxon>Atopobiaceae</taxon>
        <taxon>Atopobium</taxon>
    </lineage>
</organism>
<evidence type="ECO:0000259" key="12">
    <source>
        <dbReference type="PROSITE" id="PS51104"/>
    </source>
</evidence>
<evidence type="ECO:0000256" key="10">
    <source>
        <dbReference type="ARBA" id="ARBA00023136"/>
    </source>
</evidence>
<evidence type="ECO:0000256" key="1">
    <source>
        <dbReference type="ARBA" id="ARBA00004429"/>
    </source>
</evidence>
<keyword evidence="10 11" id="KW-0472">Membrane</keyword>
<evidence type="ECO:0000256" key="2">
    <source>
        <dbReference type="ARBA" id="ARBA00022448"/>
    </source>
</evidence>
<dbReference type="PATRIC" id="fig|1393034.3.peg.623"/>
<feature type="transmembrane region" description="Helical" evidence="11">
    <location>
        <begin position="324"/>
        <end position="345"/>
    </location>
</feature>
<reference evidence="14" key="1">
    <citation type="submission" date="2016-01" db="EMBL/GenBank/DDBJ databases">
        <authorList>
            <person name="Mitreva M."/>
            <person name="Pepin K.H."/>
            <person name="Mihindukulasuriya K.A."/>
            <person name="Fulton R."/>
            <person name="Fronick C."/>
            <person name="O'Laughlin M."/>
            <person name="Miner T."/>
            <person name="Herter B."/>
            <person name="Rosa B.A."/>
            <person name="Cordes M."/>
            <person name="Tomlinson C."/>
            <person name="Wollam A."/>
            <person name="Palsikar V.B."/>
            <person name="Mardis E.R."/>
            <person name="Wilson R.K."/>
        </authorList>
    </citation>
    <scope>NUCLEOTIDE SEQUENCE [LARGE SCALE GENOMIC DNA]</scope>
    <source>
        <strain evidence="14">DNF00019</strain>
    </source>
</reference>
<dbReference type="EMBL" id="LSCR01000007">
    <property type="protein sequence ID" value="KXB35029.1"/>
    <property type="molecule type" value="Genomic_DNA"/>
</dbReference>
<feature type="transmembrane region" description="Helical" evidence="11">
    <location>
        <begin position="385"/>
        <end position="405"/>
    </location>
</feature>
<evidence type="ECO:0000256" key="9">
    <source>
        <dbReference type="ARBA" id="ARBA00022989"/>
    </source>
</evidence>
<dbReference type="InterPro" id="IPR036095">
    <property type="entry name" value="PTS_EIIB-like_sf"/>
</dbReference>
<keyword evidence="2" id="KW-0813">Transport</keyword>
<keyword evidence="14" id="KW-1185">Reference proteome</keyword>
<dbReference type="GO" id="GO:0090563">
    <property type="term" value="F:protein-phosphocysteine-sugar phosphotransferase activity"/>
    <property type="evidence" value="ECO:0007669"/>
    <property type="project" value="TreeGrafter"/>
</dbReference>
<dbReference type="STRING" id="1393034.HMPREF3192_00642"/>
<keyword evidence="9 11" id="KW-1133">Transmembrane helix</keyword>
<dbReference type="AlphaFoldDB" id="A0A133XVS8"/>
<dbReference type="InterPro" id="IPR003352">
    <property type="entry name" value="PTS_EIIC"/>
</dbReference>
<keyword evidence="5" id="KW-0762">Sugar transport</keyword>
<evidence type="ECO:0000256" key="4">
    <source>
        <dbReference type="ARBA" id="ARBA00022553"/>
    </source>
</evidence>
<keyword evidence="6" id="KW-0808">Transferase</keyword>
<evidence type="ECO:0000313" key="14">
    <source>
        <dbReference type="Proteomes" id="UP000070675"/>
    </source>
</evidence>
<evidence type="ECO:0000256" key="8">
    <source>
        <dbReference type="ARBA" id="ARBA00022692"/>
    </source>
</evidence>
<feature type="transmembrane region" description="Helical" evidence="11">
    <location>
        <begin position="119"/>
        <end position="142"/>
    </location>
</feature>
<feature type="transmembrane region" description="Helical" evidence="11">
    <location>
        <begin position="425"/>
        <end position="445"/>
    </location>
</feature>
<dbReference type="GO" id="GO:0005351">
    <property type="term" value="F:carbohydrate:proton symporter activity"/>
    <property type="evidence" value="ECO:0007669"/>
    <property type="project" value="InterPro"/>
</dbReference>
<keyword evidence="3" id="KW-1003">Cell membrane</keyword>
<comment type="caution">
    <text evidence="13">The sequence shown here is derived from an EMBL/GenBank/DDBJ whole genome shotgun (WGS) entry which is preliminary data.</text>
</comment>
<dbReference type="PANTHER" id="PTHR30505">
    <property type="entry name" value="FRUCTOSE-LIKE PERMEASE"/>
    <property type="match status" value="1"/>
</dbReference>
<dbReference type="InterPro" id="IPR003501">
    <property type="entry name" value="PTS_EIIB_2/3"/>
</dbReference>
<feature type="domain" description="PTS EIIC type-2" evidence="12">
    <location>
        <begin position="109"/>
        <end position="449"/>
    </location>
</feature>
<feature type="transmembrane region" description="Helical" evidence="11">
    <location>
        <begin position="210"/>
        <end position="229"/>
    </location>
</feature>
<gene>
    <name evidence="13" type="ORF">HMPREF3192_00642</name>
</gene>
<dbReference type="InterPro" id="IPR013014">
    <property type="entry name" value="PTS_EIIC_2"/>
</dbReference>
<name>A0A133XVS8_9ACTN</name>
<dbReference type="InterPro" id="IPR003353">
    <property type="entry name" value="PTS_IIB_fruc"/>
</dbReference>
<evidence type="ECO:0000256" key="6">
    <source>
        <dbReference type="ARBA" id="ARBA00022679"/>
    </source>
</evidence>
<dbReference type="SUPFAM" id="SSF52794">
    <property type="entry name" value="PTS system IIB component-like"/>
    <property type="match status" value="1"/>
</dbReference>